<feature type="region of interest" description="Disordered" evidence="1">
    <location>
        <begin position="187"/>
        <end position="231"/>
    </location>
</feature>
<feature type="region of interest" description="Disordered" evidence="1">
    <location>
        <begin position="57"/>
        <end position="90"/>
    </location>
</feature>
<feature type="compositionally biased region" description="Polar residues" evidence="1">
    <location>
        <begin position="851"/>
        <end position="866"/>
    </location>
</feature>
<organism evidence="2">
    <name type="scientific">Culicoides sonorensis</name>
    <name type="common">Biting midge</name>
    <dbReference type="NCBI Taxonomy" id="179676"/>
    <lineage>
        <taxon>Eukaryota</taxon>
        <taxon>Metazoa</taxon>
        <taxon>Ecdysozoa</taxon>
        <taxon>Arthropoda</taxon>
        <taxon>Hexapoda</taxon>
        <taxon>Insecta</taxon>
        <taxon>Pterygota</taxon>
        <taxon>Neoptera</taxon>
        <taxon>Endopterygota</taxon>
        <taxon>Diptera</taxon>
        <taxon>Nematocera</taxon>
        <taxon>Chironomoidea</taxon>
        <taxon>Ceratopogonidae</taxon>
        <taxon>Ceratopogoninae</taxon>
        <taxon>Culicoides</taxon>
        <taxon>Monoculicoides</taxon>
    </lineage>
</organism>
<feature type="compositionally biased region" description="Low complexity" evidence="1">
    <location>
        <begin position="73"/>
        <end position="90"/>
    </location>
</feature>
<reference evidence="2" key="1">
    <citation type="submission" date="2018-07" db="EMBL/GenBank/DDBJ databases">
        <authorList>
            <person name="Quirk P.G."/>
            <person name="Krulwich T.A."/>
        </authorList>
    </citation>
    <scope>NUCLEOTIDE SEQUENCE</scope>
</reference>
<feature type="region of interest" description="Disordered" evidence="1">
    <location>
        <begin position="1005"/>
        <end position="1071"/>
    </location>
</feature>
<feature type="region of interest" description="Disordered" evidence="1">
    <location>
        <begin position="809"/>
        <end position="881"/>
    </location>
</feature>
<protein>
    <submittedName>
        <fullName evidence="2">CSON001741 protein</fullName>
    </submittedName>
</protein>
<feature type="region of interest" description="Disordered" evidence="1">
    <location>
        <begin position="1"/>
        <end position="37"/>
    </location>
</feature>
<feature type="compositionally biased region" description="Polar residues" evidence="1">
    <location>
        <begin position="928"/>
        <end position="941"/>
    </location>
</feature>
<feature type="compositionally biased region" description="Basic and acidic residues" evidence="1">
    <location>
        <begin position="955"/>
        <end position="966"/>
    </location>
</feature>
<feature type="compositionally biased region" description="Polar residues" evidence="1">
    <location>
        <begin position="316"/>
        <end position="334"/>
    </location>
</feature>
<sequence>MSAGLMSCVRENSPPMGNEGATISVAGTQSSSNTDTDTVKRRRFHPLRNLRKIFRRRTVSHAEAPPLQIHNFGTGSSSTTDSTTVSSKSGHMPISGGYLYLKRDHSTERYSGRNAENESSDMDTNRCEISDCQRSLSEGRLIDSDISREHLSQSHDSVFSESATASSLSIVLKAELTDVLRKRGLRQEASEEEDLGLPQSPNSPNRKEKHHSQGSLSILSNTSSDMDDEHSSLRQNMTFDSSSSSYFTKSSDFSHGSDEVDLDISSSSRLSHSAAKHKLAVRPKKKGPTRPRRSRETANVLPSTPEVNEENLKHAASNSDITSTPTKKLKSQSLPREADSKQMFAFSSKTSEIIRTPQKTTIYVNKNISKSHDFDKPASATNIIVSGNSPSVLKKTDENSSLIKKFWNRNVKKHKDEEIDVMEAEDEQEERVSDCMEHKSILQINTEMTTDIPVQSRPKSGPAARQRVVPKEIEEPIKERASIVVGQKPPVESKTVNKLQTSSKPIPITRTHLGNNQTRINVHKSEEDLLSKSYEKEIKAHSISPQKTSWQEQHQLIKTPKIIGLSSLQQKVSNMSSESPTKKGNVPKSNSFRVFSTSTNITSDSNLEKNNLPSLPNLNKISDESDNLTIIEEPLKFSSLTEHYTVKKGLSQEKLSDIGKQKFEINDFNLVKHKKDTGVEIVGVLKKKNIVLKGAEDLSQSTVSSNKTNISQIEENIDKLMKSSVVTMLKNASFEEDDIKMDLIDTSSSEGSITPESTKSPVKEVICSTTKSSDEIEKEVVLREKRVSSVLEQFEAKRNPEIKAKPPVKITKPETKNEEENVPKVELRESKPPKPPTSFRISPKNIPDTVSVDTPSSPVKTHNATFEETEPRRSIIGDNDDRKVILQRRTSVSEERLKFERRISGGAPDDKLERKKSQSEEELDITVKDSSSQNNKKVTNTSDEDEAPVVTLRKKSTEKLSVENGKKDDTPELMKVFARRSLKIQLDDDDNIHVQEIKKIAAANNVDSDKENQSNSEEKLDKITSNTNNQSSITTSVTTNNNLPTTVPTSQNNKSNSVNNTTSSVVNPKVTTGIKANNENVIDSKTNLVTPKPFGTPSRFSNVSNYRSSNTFIETRNKNIQLKTLTNNNINNNATGNPQSNITSTAKGKEDVKNNNNRHTIGATVIENTSKNIDADEPEEIEFKGILQRRAEWEKRAKEGFK</sequence>
<feature type="compositionally biased region" description="Polar residues" evidence="1">
    <location>
        <begin position="25"/>
        <end position="36"/>
    </location>
</feature>
<dbReference type="VEuPathDB" id="VectorBase:CSON001741"/>
<dbReference type="OMA" id="MSENHRT"/>
<feature type="region of interest" description="Disordered" evidence="1">
    <location>
        <begin position="257"/>
        <end position="338"/>
    </location>
</feature>
<evidence type="ECO:0000256" key="1">
    <source>
        <dbReference type="SAM" id="MobiDB-lite"/>
    </source>
</evidence>
<accession>A0A336MIJ8</accession>
<feature type="region of interest" description="Disordered" evidence="1">
    <location>
        <begin position="1130"/>
        <end position="1156"/>
    </location>
</feature>
<feature type="compositionally biased region" description="Basic residues" evidence="1">
    <location>
        <begin position="274"/>
        <end position="293"/>
    </location>
</feature>
<feature type="compositionally biased region" description="Polar residues" evidence="1">
    <location>
        <begin position="1134"/>
        <end position="1146"/>
    </location>
</feature>
<feature type="compositionally biased region" description="Polar residues" evidence="1">
    <location>
        <begin position="213"/>
        <end position="224"/>
    </location>
</feature>
<feature type="compositionally biased region" description="Low complexity" evidence="1">
    <location>
        <begin position="1024"/>
        <end position="1071"/>
    </location>
</feature>
<name>A0A336MIJ8_CULSO</name>
<gene>
    <name evidence="2" type="primary">CSON001741</name>
</gene>
<feature type="region of interest" description="Disordered" evidence="1">
    <location>
        <begin position="900"/>
        <end position="966"/>
    </location>
</feature>
<feature type="compositionally biased region" description="Basic and acidic residues" evidence="1">
    <location>
        <begin position="900"/>
        <end position="919"/>
    </location>
</feature>
<dbReference type="AlphaFoldDB" id="A0A336MIJ8"/>
<evidence type="ECO:0000313" key="2">
    <source>
        <dbReference type="EMBL" id="SSX29825.1"/>
    </source>
</evidence>
<feature type="compositionally biased region" description="Basic and acidic residues" evidence="1">
    <location>
        <begin position="811"/>
        <end position="832"/>
    </location>
</feature>
<proteinExistence type="predicted"/>
<feature type="compositionally biased region" description="Basic and acidic residues" evidence="1">
    <location>
        <begin position="869"/>
        <end position="881"/>
    </location>
</feature>
<dbReference type="EMBL" id="UFQT01001277">
    <property type="protein sequence ID" value="SSX29825.1"/>
    <property type="molecule type" value="Genomic_DNA"/>
</dbReference>
<feature type="compositionally biased region" description="Basic and acidic residues" evidence="1">
    <location>
        <begin position="1007"/>
        <end position="1022"/>
    </location>
</feature>